<gene>
    <name evidence="1" type="ORF">TPAB3V08_LOCUS5484</name>
</gene>
<sequence>MFKQGRSNLVVGEFILNACSLYKIVNRETLQLYPKKEQLSIEIPRLFQATYTVRCMEEYSSWRENIEPHRVGLMTIAASCNMQEMLKEVLVNNLMAAGYTHKRLADEYSMYGDRKFKHHLEQSILRMKSTHESYLTNTKVMSASDQLVWTSTTFCCCCPLAGEEISPNKTASASKIVRSRLAPKNLVESSNSLMRR</sequence>
<proteinExistence type="predicted"/>
<dbReference type="EMBL" id="CAJPIN010007468">
    <property type="protein sequence ID" value="CAG2058515.1"/>
    <property type="molecule type" value="Genomic_DNA"/>
</dbReference>
<name>A0ABN7NUI2_TIMPD</name>
<dbReference type="Proteomes" id="UP001153148">
    <property type="component" value="Unassembled WGS sequence"/>
</dbReference>
<protein>
    <submittedName>
        <fullName evidence="1">Uncharacterized protein</fullName>
    </submittedName>
</protein>
<comment type="caution">
    <text evidence="1">The sequence shown here is derived from an EMBL/GenBank/DDBJ whole genome shotgun (WGS) entry which is preliminary data.</text>
</comment>
<organism evidence="1 2">
    <name type="scientific">Timema podura</name>
    <name type="common">Walking stick</name>
    <dbReference type="NCBI Taxonomy" id="61482"/>
    <lineage>
        <taxon>Eukaryota</taxon>
        <taxon>Metazoa</taxon>
        <taxon>Ecdysozoa</taxon>
        <taxon>Arthropoda</taxon>
        <taxon>Hexapoda</taxon>
        <taxon>Insecta</taxon>
        <taxon>Pterygota</taxon>
        <taxon>Neoptera</taxon>
        <taxon>Polyneoptera</taxon>
        <taxon>Phasmatodea</taxon>
        <taxon>Timematodea</taxon>
        <taxon>Timematoidea</taxon>
        <taxon>Timematidae</taxon>
        <taxon>Timema</taxon>
    </lineage>
</organism>
<keyword evidence="2" id="KW-1185">Reference proteome</keyword>
<evidence type="ECO:0000313" key="2">
    <source>
        <dbReference type="Proteomes" id="UP001153148"/>
    </source>
</evidence>
<feature type="non-terminal residue" evidence="1">
    <location>
        <position position="196"/>
    </location>
</feature>
<reference evidence="1" key="1">
    <citation type="submission" date="2021-03" db="EMBL/GenBank/DDBJ databases">
        <authorList>
            <person name="Tran Van P."/>
        </authorList>
    </citation>
    <scope>NUCLEOTIDE SEQUENCE</scope>
</reference>
<evidence type="ECO:0000313" key="1">
    <source>
        <dbReference type="EMBL" id="CAG2058515.1"/>
    </source>
</evidence>
<accession>A0ABN7NUI2</accession>